<feature type="transmembrane region" description="Helical" evidence="1">
    <location>
        <begin position="198"/>
        <end position="217"/>
    </location>
</feature>
<evidence type="ECO:0000256" key="1">
    <source>
        <dbReference type="SAM" id="Phobius"/>
    </source>
</evidence>
<keyword evidence="3" id="KW-1185">Reference proteome</keyword>
<keyword evidence="1" id="KW-1133">Transmembrane helix</keyword>
<feature type="transmembrane region" description="Helical" evidence="1">
    <location>
        <begin position="473"/>
        <end position="493"/>
    </location>
</feature>
<sequence length="1060" mass="109792">MEVPGQERSASSRLVATLPWLPLAWATVVLALLVAMDQVSRLAANVLDAQGNAWSLAELMGPSAWASRAGWSADFGGDPLRRSCLVVYVLLDLGLVGAYVGAAVWYARRRFRGPGRRLVLGLAVGVAALDLAEDALALLVARRTAVGTGLADTLARLSMVQSALGLVLVVTLAWGWLTRRRGLVRERAGRAYEAVRQHRLSIIPVLVLGLLLVAPGADILDQVPDVVRRWADGPRNFFLEGGLGVVALLVLAAALLLLGRARTSLACRRPAPELGTPASDAAPVPEPGPGPRGRPVLWLVPPAVVLVVALVLALSGADVLWDRLVRFCAVPVLVWLTSLGLRRLARRWHERHGTPLWRERAEATWTPDELQRLLVVGDAVALALVALAAVGAVRAMTQVAVLQVFGLLPASPYAVVILVVGAVVVVGWWPLAALALCRLDGAADRGTRVGAVVRWLTPTPGVTEPAMLTRLPAVVLGSSVVTFVGLGVLPGVASRGGVLFVLVLSATALTGLTAGASLVAGRYPAAEVFRAARLRSTPVVTLLLVAVVFAGEIDAGTPIHAVRSAGVAAGAPAGAQRPDLSTTVRAWADAQLARGCARPVDVGGRTVGVLPMVLLASEGGGIRAAYWTVQATRPLADDVCAAHATVLSSGVSGGAVGLAVARYDADPRAVVEAMSNSRALATGLVGLLVRDFTYATTGVPLPLLDRADPTPFVDRAGLIEDVWNASAPAGDGWRDRAFAATGAGPATVQPEVGAVVLNSMSVGNACRVWVSEVALRPATEDVGARGDGKIDCDAADVSGTRSVDLLSAYGAGAATAGARPSPTSSSPGCLPGLRVPTAAMLAARFPYVTPSGRVGPCALPGRTAPPDQLVDGGYLENTGLGTLADTSDTWLPAVQQWNAEHAGTPDGTGRVVVAPVVVYLDNDTGNDQHAPQRDITSEALLPPLAKLRAGSGAVADDATLQRAVDAVAPLRVCGPTDRTCLQALGSLDHAVFRVFPGTRPQVAAPLGWILSASSRRAMDDAVAEQLATSCPSGQTYVPRRPTCRDGAGTLQDLLGLVSRP</sequence>
<accession>A0A1H9J3Q6</accession>
<dbReference type="RefSeq" id="WP_091182053.1">
    <property type="nucleotide sequence ID" value="NZ_FOFA01000006.1"/>
</dbReference>
<evidence type="ECO:0000313" key="2">
    <source>
        <dbReference type="EMBL" id="SEQ81369.1"/>
    </source>
</evidence>
<dbReference type="EMBL" id="FOFA01000006">
    <property type="protein sequence ID" value="SEQ81369.1"/>
    <property type="molecule type" value="Genomic_DNA"/>
</dbReference>
<feature type="transmembrane region" description="Helical" evidence="1">
    <location>
        <begin position="159"/>
        <end position="177"/>
    </location>
</feature>
<feature type="transmembrane region" description="Helical" evidence="1">
    <location>
        <begin position="532"/>
        <end position="551"/>
    </location>
</feature>
<feature type="transmembrane region" description="Helical" evidence="1">
    <location>
        <begin position="296"/>
        <end position="317"/>
    </location>
</feature>
<evidence type="ECO:0000313" key="3">
    <source>
        <dbReference type="Proteomes" id="UP000198504"/>
    </source>
</evidence>
<dbReference type="OrthoDB" id="581211at2"/>
<feature type="transmembrane region" description="Helical" evidence="1">
    <location>
        <begin position="499"/>
        <end position="520"/>
    </location>
</feature>
<feature type="transmembrane region" description="Helical" evidence="1">
    <location>
        <begin position="237"/>
        <end position="259"/>
    </location>
</feature>
<feature type="transmembrane region" description="Helical" evidence="1">
    <location>
        <begin position="12"/>
        <end position="36"/>
    </location>
</feature>
<feature type="transmembrane region" description="Helical" evidence="1">
    <location>
        <begin position="413"/>
        <end position="436"/>
    </location>
</feature>
<organism evidence="2 3">
    <name type="scientific">Microlunatus flavus</name>
    <dbReference type="NCBI Taxonomy" id="1036181"/>
    <lineage>
        <taxon>Bacteria</taxon>
        <taxon>Bacillati</taxon>
        <taxon>Actinomycetota</taxon>
        <taxon>Actinomycetes</taxon>
        <taxon>Propionibacteriales</taxon>
        <taxon>Propionibacteriaceae</taxon>
        <taxon>Microlunatus</taxon>
    </lineage>
</organism>
<keyword evidence="1" id="KW-0472">Membrane</keyword>
<dbReference type="AlphaFoldDB" id="A0A1H9J3Q6"/>
<dbReference type="STRING" id="1036181.SAMN05421756_10680"/>
<evidence type="ECO:0008006" key="4">
    <source>
        <dbReference type="Google" id="ProtNLM"/>
    </source>
</evidence>
<name>A0A1H9J3Q6_9ACTN</name>
<feature type="transmembrane region" description="Helical" evidence="1">
    <location>
        <begin position="85"/>
        <end position="106"/>
    </location>
</feature>
<feature type="transmembrane region" description="Helical" evidence="1">
    <location>
        <begin position="118"/>
        <end position="139"/>
    </location>
</feature>
<dbReference type="Proteomes" id="UP000198504">
    <property type="component" value="Unassembled WGS sequence"/>
</dbReference>
<feature type="transmembrane region" description="Helical" evidence="1">
    <location>
        <begin position="323"/>
        <end position="341"/>
    </location>
</feature>
<proteinExistence type="predicted"/>
<keyword evidence="1" id="KW-0812">Transmembrane</keyword>
<protein>
    <recommendedName>
        <fullName evidence="4">Patatin-like phospholipase</fullName>
    </recommendedName>
</protein>
<feature type="transmembrane region" description="Helical" evidence="1">
    <location>
        <begin position="373"/>
        <end position="393"/>
    </location>
</feature>
<reference evidence="3" key="1">
    <citation type="submission" date="2016-10" db="EMBL/GenBank/DDBJ databases">
        <authorList>
            <person name="Varghese N."/>
            <person name="Submissions S."/>
        </authorList>
    </citation>
    <scope>NUCLEOTIDE SEQUENCE [LARGE SCALE GENOMIC DNA]</scope>
    <source>
        <strain evidence="3">CGMCC 4.6856</strain>
    </source>
</reference>
<gene>
    <name evidence="2" type="ORF">SAMN05421756_10680</name>
</gene>